<dbReference type="Gene3D" id="2.60.120.330">
    <property type="entry name" value="B-lactam Antibiotic, Isopenicillin N Synthase, Chain"/>
    <property type="match status" value="1"/>
</dbReference>
<dbReference type="EMBL" id="JAQQWE010000007">
    <property type="protein sequence ID" value="KAK7947044.1"/>
    <property type="molecule type" value="Genomic_DNA"/>
</dbReference>
<keyword evidence="2" id="KW-0408">Iron</keyword>
<dbReference type="Pfam" id="PF03171">
    <property type="entry name" value="2OG-FeII_Oxy"/>
    <property type="match status" value="1"/>
</dbReference>
<keyword evidence="5" id="KW-1185">Reference proteome</keyword>
<evidence type="ECO:0000313" key="5">
    <source>
        <dbReference type="Proteomes" id="UP001391051"/>
    </source>
</evidence>
<sequence length="362" mass="41889">MSSSRAAESLAPYDYPQETREQYAKVQYANLEALDISKMEQPEGKAALAKQVLSFINTNGFFLVTGRGFPDEEIRRPYALCRDVFELPLDERRKFACDTAKGDFRGYKERANDKDIVEMYNIPKFTPEHDRPHPQLVLDHLAETKDFSLRIHNKLLLPLLRLFAHVLELEDEDFFVRRHRYEAEGLEYLRYMKYHPRPAVTDAAEFGNIWTPGHSDYNTLTFLFHQPVASLQVQTPPEGAWRHVRSRPDAVVNIADALEFFSGGYLKSTIHRVVRPPPDQADRPRLSLIYFARPEAKVALRPVDSPLLRRLGLQSQTEEFTREVTAEEWARARIAKDHKFRVGEVKTREGQIIAGVSQKFYD</sequence>
<dbReference type="InterPro" id="IPR050231">
    <property type="entry name" value="Iron_ascorbate_oxido_reductase"/>
</dbReference>
<evidence type="ECO:0000313" key="4">
    <source>
        <dbReference type="EMBL" id="KAK7947044.1"/>
    </source>
</evidence>
<dbReference type="Proteomes" id="UP001391051">
    <property type="component" value="Unassembled WGS sequence"/>
</dbReference>
<reference evidence="4 5" key="1">
    <citation type="submission" date="2023-01" db="EMBL/GenBank/DDBJ databases">
        <title>Analysis of 21 Apiospora genomes using comparative genomics revels a genus with tremendous synthesis potential of carbohydrate active enzymes and secondary metabolites.</title>
        <authorList>
            <person name="Sorensen T."/>
        </authorList>
    </citation>
    <scope>NUCLEOTIDE SEQUENCE [LARGE SCALE GENOMIC DNA]</scope>
    <source>
        <strain evidence="4 5">CBS 24483</strain>
    </source>
</reference>
<evidence type="ECO:0000256" key="1">
    <source>
        <dbReference type="ARBA" id="ARBA00008056"/>
    </source>
</evidence>
<organism evidence="4 5">
    <name type="scientific">Apiospora aurea</name>
    <dbReference type="NCBI Taxonomy" id="335848"/>
    <lineage>
        <taxon>Eukaryota</taxon>
        <taxon>Fungi</taxon>
        <taxon>Dikarya</taxon>
        <taxon>Ascomycota</taxon>
        <taxon>Pezizomycotina</taxon>
        <taxon>Sordariomycetes</taxon>
        <taxon>Xylariomycetidae</taxon>
        <taxon>Amphisphaeriales</taxon>
        <taxon>Apiosporaceae</taxon>
        <taxon>Apiospora</taxon>
    </lineage>
</organism>
<dbReference type="InterPro" id="IPR005123">
    <property type="entry name" value="Oxoglu/Fe-dep_dioxygenase_dom"/>
</dbReference>
<dbReference type="InterPro" id="IPR027443">
    <property type="entry name" value="IPNS-like_sf"/>
</dbReference>
<evidence type="ECO:0000259" key="3">
    <source>
        <dbReference type="PROSITE" id="PS51471"/>
    </source>
</evidence>
<dbReference type="InterPro" id="IPR044861">
    <property type="entry name" value="IPNS-like_FE2OG_OXY"/>
</dbReference>
<dbReference type="PANTHER" id="PTHR47990">
    <property type="entry name" value="2-OXOGLUTARATE (2OG) AND FE(II)-DEPENDENT OXYGENASE SUPERFAMILY PROTEIN-RELATED"/>
    <property type="match status" value="1"/>
</dbReference>
<evidence type="ECO:0000256" key="2">
    <source>
        <dbReference type="RuleBase" id="RU003682"/>
    </source>
</evidence>
<dbReference type="PROSITE" id="PS51471">
    <property type="entry name" value="FE2OG_OXY"/>
    <property type="match status" value="1"/>
</dbReference>
<protein>
    <recommendedName>
        <fullName evidence="3">Fe2OG dioxygenase domain-containing protein</fullName>
    </recommendedName>
</protein>
<dbReference type="SUPFAM" id="SSF51197">
    <property type="entry name" value="Clavaminate synthase-like"/>
    <property type="match status" value="1"/>
</dbReference>
<dbReference type="InterPro" id="IPR026992">
    <property type="entry name" value="DIOX_N"/>
</dbReference>
<comment type="similarity">
    <text evidence="1 2">Belongs to the iron/ascorbate-dependent oxidoreductase family.</text>
</comment>
<keyword evidence="2" id="KW-0479">Metal-binding</keyword>
<keyword evidence="2" id="KW-0560">Oxidoreductase</keyword>
<dbReference type="GeneID" id="92080649"/>
<comment type="caution">
    <text evidence="4">The sequence shown here is derived from an EMBL/GenBank/DDBJ whole genome shotgun (WGS) entry which is preliminary data.</text>
</comment>
<name>A0ABR1Q4V4_9PEZI</name>
<proteinExistence type="inferred from homology"/>
<dbReference type="Pfam" id="PF14226">
    <property type="entry name" value="DIOX_N"/>
    <property type="match status" value="1"/>
</dbReference>
<accession>A0ABR1Q4V4</accession>
<feature type="domain" description="Fe2OG dioxygenase" evidence="3">
    <location>
        <begin position="185"/>
        <end position="294"/>
    </location>
</feature>
<dbReference type="RefSeq" id="XP_066697078.1">
    <property type="nucleotide sequence ID" value="XM_066847587.1"/>
</dbReference>
<gene>
    <name evidence="4" type="ORF">PG986_011365</name>
</gene>